<protein>
    <submittedName>
        <fullName evidence="1">Uncharacterized protein</fullName>
    </submittedName>
</protein>
<dbReference type="EMBL" id="BKAG01000006">
    <property type="protein sequence ID" value="GEP41960.1"/>
    <property type="molecule type" value="Genomic_DNA"/>
</dbReference>
<organism evidence="1 2">
    <name type="scientific">Brevifollis gellanilyticus</name>
    <dbReference type="NCBI Taxonomy" id="748831"/>
    <lineage>
        <taxon>Bacteria</taxon>
        <taxon>Pseudomonadati</taxon>
        <taxon>Verrucomicrobiota</taxon>
        <taxon>Verrucomicrobiia</taxon>
        <taxon>Verrucomicrobiales</taxon>
        <taxon>Verrucomicrobiaceae</taxon>
    </lineage>
</organism>
<dbReference type="Proteomes" id="UP000321577">
    <property type="component" value="Unassembled WGS sequence"/>
</dbReference>
<proteinExistence type="predicted"/>
<comment type="caution">
    <text evidence="1">The sequence shown here is derived from an EMBL/GenBank/DDBJ whole genome shotgun (WGS) entry which is preliminary data.</text>
</comment>
<name>A0A512M5F8_9BACT</name>
<reference evidence="1 2" key="1">
    <citation type="submission" date="2019-07" db="EMBL/GenBank/DDBJ databases">
        <title>Whole genome shotgun sequence of Brevifollis gellanilyticus NBRC 108608.</title>
        <authorList>
            <person name="Hosoyama A."/>
            <person name="Uohara A."/>
            <person name="Ohji S."/>
            <person name="Ichikawa N."/>
        </authorList>
    </citation>
    <scope>NUCLEOTIDE SEQUENCE [LARGE SCALE GENOMIC DNA]</scope>
    <source>
        <strain evidence="1 2">NBRC 108608</strain>
    </source>
</reference>
<gene>
    <name evidence="1" type="ORF">BGE01nite_12510</name>
</gene>
<dbReference type="RefSeq" id="WP_146849536.1">
    <property type="nucleotide sequence ID" value="NZ_BKAG01000006.1"/>
</dbReference>
<evidence type="ECO:0000313" key="1">
    <source>
        <dbReference type="EMBL" id="GEP41960.1"/>
    </source>
</evidence>
<sequence length="90" mass="10481">MIIVSIAPVHRRMIVRKAACRSSVSLRHVLRNIIVRRAAVLIMVLMHRSNLWQAVEMKAAAIPGLRRWEEKVIVQKQDVRMHIAVLKVRR</sequence>
<dbReference type="AlphaFoldDB" id="A0A512M5F8"/>
<evidence type="ECO:0000313" key="2">
    <source>
        <dbReference type="Proteomes" id="UP000321577"/>
    </source>
</evidence>
<keyword evidence="2" id="KW-1185">Reference proteome</keyword>
<accession>A0A512M5F8</accession>